<sequence length="151" mass="17721">MVTNILTTDPHVQVCRIITPASKNAVKWELDWSRRLKGKQEWKQIKKAKSESTLLSDLEEEEYENIPEVLIQELIYWREMYTTCQCFKQALGCSKNNVVLMMMMESITSRCASLIQMYLVTIETWNSNCLLLGLVIFNSVWKSQECFELLR</sequence>
<gene>
    <name evidence="1" type="primary">106061122</name>
</gene>
<evidence type="ECO:0000313" key="2">
    <source>
        <dbReference type="Proteomes" id="UP000076420"/>
    </source>
</evidence>
<organism evidence="1 2">
    <name type="scientific">Biomphalaria glabrata</name>
    <name type="common">Bloodfluke planorb</name>
    <name type="synonym">Freshwater snail</name>
    <dbReference type="NCBI Taxonomy" id="6526"/>
    <lineage>
        <taxon>Eukaryota</taxon>
        <taxon>Metazoa</taxon>
        <taxon>Spiralia</taxon>
        <taxon>Lophotrochozoa</taxon>
        <taxon>Mollusca</taxon>
        <taxon>Gastropoda</taxon>
        <taxon>Heterobranchia</taxon>
        <taxon>Euthyneura</taxon>
        <taxon>Panpulmonata</taxon>
        <taxon>Hygrophila</taxon>
        <taxon>Lymnaeoidea</taxon>
        <taxon>Planorbidae</taxon>
        <taxon>Biomphalaria</taxon>
    </lineage>
</organism>
<dbReference type="VEuPathDB" id="VectorBase:BGLB027298"/>
<dbReference type="VEuPathDB" id="VectorBase:BGLAX_038028"/>
<dbReference type="KEGG" id="bgt:106061122"/>
<protein>
    <submittedName>
        <fullName evidence="1">Uncharacterized protein</fullName>
    </submittedName>
</protein>
<name>A0A2C9L5T7_BIOGL</name>
<accession>A0A2C9L5T7</accession>
<evidence type="ECO:0000313" key="1">
    <source>
        <dbReference type="EnsemblMetazoa" id="BGLB027298-PA"/>
    </source>
</evidence>
<dbReference type="EnsemblMetazoa" id="BGLB027298-RA">
    <property type="protein sequence ID" value="BGLB027298-PA"/>
    <property type="gene ID" value="BGLB027298"/>
</dbReference>
<dbReference type="Proteomes" id="UP000076420">
    <property type="component" value="Unassembled WGS sequence"/>
</dbReference>
<dbReference type="AlphaFoldDB" id="A0A2C9L5T7"/>
<reference evidence="1" key="1">
    <citation type="submission" date="2020-05" db="UniProtKB">
        <authorList>
            <consortium name="EnsemblMetazoa"/>
        </authorList>
    </citation>
    <scope>IDENTIFICATION</scope>
    <source>
        <strain evidence="1">BB02</strain>
    </source>
</reference>
<proteinExistence type="predicted"/>